<feature type="region of interest" description="Disordered" evidence="11">
    <location>
        <begin position="701"/>
        <end position="729"/>
    </location>
</feature>
<evidence type="ECO:0000256" key="11">
    <source>
        <dbReference type="SAM" id="MobiDB-lite"/>
    </source>
</evidence>
<keyword evidence="4 9" id="KW-0863">Zinc-finger</keyword>
<dbReference type="EMBL" id="OX459124">
    <property type="protein sequence ID" value="CAI9113739.1"/>
    <property type="molecule type" value="Genomic_DNA"/>
</dbReference>
<dbReference type="InterPro" id="IPR038508">
    <property type="entry name" value="ArfGAP_dom_sf"/>
</dbReference>
<evidence type="ECO:0000313" key="15">
    <source>
        <dbReference type="Proteomes" id="UP001161247"/>
    </source>
</evidence>
<keyword evidence="2" id="KW-0479">Metal-binding</keyword>
<dbReference type="Gene3D" id="1.20.1270.60">
    <property type="entry name" value="Arfaptin homology (AH) domain/BAR domain"/>
    <property type="match status" value="1"/>
</dbReference>
<evidence type="ECO:0000256" key="6">
    <source>
        <dbReference type="ARBA" id="ARBA00023043"/>
    </source>
</evidence>
<dbReference type="PANTHER" id="PTHR23180:SF403">
    <property type="entry name" value="ADP-RIBOSYLATION FACTOR GTPASE-ACTIVATING PROTEIN AGD3-LIKE"/>
    <property type="match status" value="1"/>
</dbReference>
<dbReference type="InterPro" id="IPR002110">
    <property type="entry name" value="Ankyrin_rpt"/>
</dbReference>
<dbReference type="InterPro" id="IPR001849">
    <property type="entry name" value="PH_domain"/>
</dbReference>
<dbReference type="CDD" id="cd13250">
    <property type="entry name" value="PH_ACAP"/>
    <property type="match status" value="1"/>
</dbReference>
<feature type="coiled-coil region" evidence="10">
    <location>
        <begin position="233"/>
        <end position="260"/>
    </location>
</feature>
<evidence type="ECO:0000256" key="9">
    <source>
        <dbReference type="PROSITE-ProRule" id="PRU00288"/>
    </source>
</evidence>
<feature type="repeat" description="ANK" evidence="8">
    <location>
        <begin position="767"/>
        <end position="799"/>
    </location>
</feature>
<dbReference type="CDD" id="cd07606">
    <property type="entry name" value="BAR_SFC_plant"/>
    <property type="match status" value="1"/>
</dbReference>
<organism evidence="14 15">
    <name type="scientific">Oldenlandia corymbosa var. corymbosa</name>
    <dbReference type="NCBI Taxonomy" id="529605"/>
    <lineage>
        <taxon>Eukaryota</taxon>
        <taxon>Viridiplantae</taxon>
        <taxon>Streptophyta</taxon>
        <taxon>Embryophyta</taxon>
        <taxon>Tracheophyta</taxon>
        <taxon>Spermatophyta</taxon>
        <taxon>Magnoliopsida</taxon>
        <taxon>eudicotyledons</taxon>
        <taxon>Gunneridae</taxon>
        <taxon>Pentapetalae</taxon>
        <taxon>asterids</taxon>
        <taxon>lamiids</taxon>
        <taxon>Gentianales</taxon>
        <taxon>Rubiaceae</taxon>
        <taxon>Rubioideae</taxon>
        <taxon>Spermacoceae</taxon>
        <taxon>Hedyotis-Oldenlandia complex</taxon>
        <taxon>Oldenlandia</taxon>
    </lineage>
</organism>
<evidence type="ECO:0000256" key="3">
    <source>
        <dbReference type="ARBA" id="ARBA00022737"/>
    </source>
</evidence>
<evidence type="ECO:0000256" key="10">
    <source>
        <dbReference type="SAM" id="Coils"/>
    </source>
</evidence>
<dbReference type="Pfam" id="PF01412">
    <property type="entry name" value="ArfGap"/>
    <property type="match status" value="1"/>
</dbReference>
<keyword evidence="7 10" id="KW-0175">Coiled coil</keyword>
<dbReference type="PROSITE" id="PS50115">
    <property type="entry name" value="ARFGAP"/>
    <property type="match status" value="1"/>
</dbReference>
<evidence type="ECO:0000259" key="12">
    <source>
        <dbReference type="PROSITE" id="PS50003"/>
    </source>
</evidence>
<dbReference type="CDD" id="cd08204">
    <property type="entry name" value="ArfGap"/>
    <property type="match status" value="1"/>
</dbReference>
<evidence type="ECO:0000259" key="13">
    <source>
        <dbReference type="PROSITE" id="PS50115"/>
    </source>
</evidence>
<dbReference type="Pfam" id="PF16746">
    <property type="entry name" value="BAR_3"/>
    <property type="match status" value="1"/>
</dbReference>
<dbReference type="GO" id="GO:0005737">
    <property type="term" value="C:cytoplasm"/>
    <property type="evidence" value="ECO:0007669"/>
    <property type="project" value="InterPro"/>
</dbReference>
<dbReference type="SMART" id="SM00105">
    <property type="entry name" value="ArfGap"/>
    <property type="match status" value="1"/>
</dbReference>
<name>A0AAV1E0L0_OLDCO</name>
<reference evidence="14" key="1">
    <citation type="submission" date="2023-03" db="EMBL/GenBank/DDBJ databases">
        <authorList>
            <person name="Julca I."/>
        </authorList>
    </citation>
    <scope>NUCLEOTIDE SEQUENCE</scope>
</reference>
<feature type="domain" description="Arf-GAP" evidence="13">
    <location>
        <begin position="501"/>
        <end position="645"/>
    </location>
</feature>
<evidence type="ECO:0000313" key="14">
    <source>
        <dbReference type="EMBL" id="CAI9113739.1"/>
    </source>
</evidence>
<dbReference type="SUPFAM" id="SSF48403">
    <property type="entry name" value="Ankyrin repeat"/>
    <property type="match status" value="1"/>
</dbReference>
<dbReference type="InterPro" id="IPR001164">
    <property type="entry name" value="ArfGAP_dom"/>
</dbReference>
<evidence type="ECO:0000256" key="7">
    <source>
        <dbReference type="ARBA" id="ARBA00023054"/>
    </source>
</evidence>
<evidence type="ECO:0000256" key="5">
    <source>
        <dbReference type="ARBA" id="ARBA00022833"/>
    </source>
</evidence>
<dbReference type="PANTHER" id="PTHR23180">
    <property type="entry name" value="CENTAURIN/ARF"/>
    <property type="match status" value="1"/>
</dbReference>
<dbReference type="SMART" id="SM00721">
    <property type="entry name" value="BAR"/>
    <property type="match status" value="1"/>
</dbReference>
<dbReference type="SUPFAM" id="SSF50729">
    <property type="entry name" value="PH domain-like"/>
    <property type="match status" value="1"/>
</dbReference>
<dbReference type="InterPro" id="IPR035670">
    <property type="entry name" value="AGD1/2/3/4_BAR_plant"/>
</dbReference>
<dbReference type="InterPro" id="IPR037278">
    <property type="entry name" value="ARFGAP/RecO"/>
</dbReference>
<keyword evidence="15" id="KW-1185">Reference proteome</keyword>
<protein>
    <submittedName>
        <fullName evidence="14">OLC1v1014405C1</fullName>
    </submittedName>
</protein>
<gene>
    <name evidence="14" type="ORF">OLC1_LOCUS20685</name>
</gene>
<dbReference type="Proteomes" id="UP001161247">
    <property type="component" value="Chromosome 7"/>
</dbReference>
<dbReference type="PROSITE" id="PS50003">
    <property type="entry name" value="PH_DOMAIN"/>
    <property type="match status" value="1"/>
</dbReference>
<dbReference type="SMART" id="SM00248">
    <property type="entry name" value="ANK"/>
    <property type="match status" value="2"/>
</dbReference>
<keyword evidence="6 8" id="KW-0040">ANK repeat</keyword>
<evidence type="ECO:0000256" key="2">
    <source>
        <dbReference type="ARBA" id="ARBA00022723"/>
    </source>
</evidence>
<dbReference type="SUPFAM" id="SSF57863">
    <property type="entry name" value="ArfGap/RecO-like zinc finger"/>
    <property type="match status" value="1"/>
</dbReference>
<dbReference type="GO" id="GO:0005096">
    <property type="term" value="F:GTPase activator activity"/>
    <property type="evidence" value="ECO:0007669"/>
    <property type="project" value="UniProtKB-KW"/>
</dbReference>
<keyword evidence="5" id="KW-0862">Zinc</keyword>
<accession>A0AAV1E0L0</accession>
<dbReference type="Gene3D" id="1.10.220.150">
    <property type="entry name" value="Arf GTPase activating protein"/>
    <property type="match status" value="1"/>
</dbReference>
<dbReference type="Pfam" id="PF12796">
    <property type="entry name" value="Ank_2"/>
    <property type="match status" value="1"/>
</dbReference>
<dbReference type="InterPro" id="IPR045258">
    <property type="entry name" value="ACAP1/2/3-like"/>
</dbReference>
<dbReference type="InterPro" id="IPR011993">
    <property type="entry name" value="PH-like_dom_sf"/>
</dbReference>
<dbReference type="GO" id="GO:0008270">
    <property type="term" value="F:zinc ion binding"/>
    <property type="evidence" value="ECO:0007669"/>
    <property type="project" value="UniProtKB-KW"/>
</dbReference>
<sequence length="827" mass="93133">MMQETRMHFARLDDSPMFRQQLQSLEDTADILRERSIKFHKGCRKYVEGLGEAYDRDISFASALETFGGGHNDPISIAFGGPDMAKFAIALREIGMYKEVLRSQVEHILNDRLLHFANVDLLDIKEARKRFEKANVVYDQAREKYLSLRKNTRNDVAAAFEEELYNARSVFEQARFNLVGALSSVEAKKRFEFLEAVGSAMDAHLQYFKQGYELLHQMEPYIKQVLAYAQHARESSNYEQAALNERMQEYKRQIDQESRRSFNGFICSPSNDLLPQFPRNSHKVIEAVMQSAVEGKVQIIKQGYLSKRSSNLRGDWKRRFFVLDSRGMLYYYRKQQLSRTSGSGTNLPVHRNSPSEPGSGLLSRWLSSHYHGGVHDEKSVARHTVNLLTSTIKADAEQSDLRFCFRIISPAKNYTLQAESAPEQMDWIDKITGVIASLLSSQEPDRLFAASPGSESSSIGSPTEYDQRPFEELVSDRELPSRNFTRASKSSLQLYYSMKGEKPVDALKRLPGNDKCADCGAAEPDWASLNLGVLICIECSGVHRNLGVHISKVRSLALDVKVWEPSVIALFQALGNVFVNSIWEGLLQARKTFQADEIPRRIFESDKHKQFFSKPSRDDHISLKEKFIHAKYAEKRFVQKVKEGQHLLSVTEQMWESVRINDKKSVYRLLVVCEGDVNAIPGQGSPGTPLTLARAFRMQGHVSPNRSGDSGDGDSVRSVNQGSTSKNQPVDELDGCSLLHLACQTADVGMVELLLQHGANINVSDSRGRTPLHHAIIRGRTAIAKLLLNRGADLQAADKEGKTPLQLVEESGLDDIEIISIMKNVSR</sequence>
<dbReference type="Pfam" id="PF00169">
    <property type="entry name" value="PH"/>
    <property type="match status" value="1"/>
</dbReference>
<dbReference type="PROSITE" id="PS50088">
    <property type="entry name" value="ANK_REPEAT"/>
    <property type="match status" value="2"/>
</dbReference>
<dbReference type="AlphaFoldDB" id="A0AAV1E0L0"/>
<feature type="domain" description="PH" evidence="12">
    <location>
        <begin position="298"/>
        <end position="436"/>
    </location>
</feature>
<dbReference type="InterPro" id="IPR036770">
    <property type="entry name" value="Ankyrin_rpt-contain_sf"/>
</dbReference>
<proteinExistence type="predicted"/>
<keyword evidence="3" id="KW-0677">Repeat</keyword>
<dbReference type="Gene3D" id="2.30.29.30">
    <property type="entry name" value="Pleckstrin-homology domain (PH domain)/Phosphotyrosine-binding domain (PTB)"/>
    <property type="match status" value="1"/>
</dbReference>
<feature type="compositionally biased region" description="Polar residues" evidence="11">
    <location>
        <begin position="717"/>
        <end position="728"/>
    </location>
</feature>
<evidence type="ECO:0000256" key="8">
    <source>
        <dbReference type="PROSITE-ProRule" id="PRU00023"/>
    </source>
</evidence>
<dbReference type="Gene3D" id="1.25.40.20">
    <property type="entry name" value="Ankyrin repeat-containing domain"/>
    <property type="match status" value="1"/>
</dbReference>
<dbReference type="PRINTS" id="PR00405">
    <property type="entry name" value="REVINTRACTNG"/>
</dbReference>
<dbReference type="PROSITE" id="PS50297">
    <property type="entry name" value="ANK_REP_REGION"/>
    <property type="match status" value="2"/>
</dbReference>
<dbReference type="InterPro" id="IPR004148">
    <property type="entry name" value="BAR_dom"/>
</dbReference>
<dbReference type="FunFam" id="1.10.220.150:FF:000019">
    <property type="entry name" value="ADP-ribosylation factor GTPase-activating protein AGD1"/>
    <property type="match status" value="1"/>
</dbReference>
<evidence type="ECO:0000256" key="1">
    <source>
        <dbReference type="ARBA" id="ARBA00022468"/>
    </source>
</evidence>
<evidence type="ECO:0000256" key="4">
    <source>
        <dbReference type="ARBA" id="ARBA00022771"/>
    </source>
</evidence>
<feature type="repeat" description="ANK" evidence="8">
    <location>
        <begin position="734"/>
        <end position="766"/>
    </location>
</feature>
<keyword evidence="1" id="KW-0343">GTPase activation</keyword>
<dbReference type="SMART" id="SM00233">
    <property type="entry name" value="PH"/>
    <property type="match status" value="1"/>
</dbReference>
<dbReference type="SUPFAM" id="SSF103657">
    <property type="entry name" value="BAR/IMD domain-like"/>
    <property type="match status" value="1"/>
</dbReference>
<dbReference type="InterPro" id="IPR027267">
    <property type="entry name" value="AH/BAR_dom_sf"/>
</dbReference>